<reference evidence="2 3" key="1">
    <citation type="journal article" date="2022" name="BMC Genomics">
        <title>Comparative genome analysis of mycobacteria focusing on tRNA and non-coding RNA.</title>
        <authorList>
            <person name="Behra P.R.K."/>
            <person name="Pettersson B.M.F."/>
            <person name="Ramesh M."/>
            <person name="Das S."/>
            <person name="Dasgupta S."/>
            <person name="Kirsebom L.A."/>
        </authorList>
    </citation>
    <scope>NUCLEOTIDE SEQUENCE [LARGE SCALE GENOMIC DNA]</scope>
    <source>
        <strain evidence="2 3">DSM 44078</strain>
    </source>
</reference>
<name>A0ABT3CFC8_9MYCO</name>
<evidence type="ECO:0000313" key="3">
    <source>
        <dbReference type="Proteomes" id="UP001526201"/>
    </source>
</evidence>
<keyword evidence="3" id="KW-1185">Reference proteome</keyword>
<keyword evidence="1" id="KW-1133">Transmembrane helix</keyword>
<dbReference type="EMBL" id="JACKTY010000031">
    <property type="protein sequence ID" value="MCV7228190.1"/>
    <property type="molecule type" value="Genomic_DNA"/>
</dbReference>
<feature type="transmembrane region" description="Helical" evidence="1">
    <location>
        <begin position="31"/>
        <end position="50"/>
    </location>
</feature>
<evidence type="ECO:0000313" key="2">
    <source>
        <dbReference type="EMBL" id="MCV7228190.1"/>
    </source>
</evidence>
<protein>
    <submittedName>
        <fullName evidence="2">Uncharacterized protein</fullName>
    </submittedName>
</protein>
<evidence type="ECO:0000256" key="1">
    <source>
        <dbReference type="SAM" id="Phobius"/>
    </source>
</evidence>
<organism evidence="2 3">
    <name type="scientific">Mycolicibacterium komossense</name>
    <dbReference type="NCBI Taxonomy" id="1779"/>
    <lineage>
        <taxon>Bacteria</taxon>
        <taxon>Bacillati</taxon>
        <taxon>Actinomycetota</taxon>
        <taxon>Actinomycetes</taxon>
        <taxon>Mycobacteriales</taxon>
        <taxon>Mycobacteriaceae</taxon>
        <taxon>Mycolicibacterium</taxon>
    </lineage>
</organism>
<proteinExistence type="predicted"/>
<keyword evidence="1" id="KW-0472">Membrane</keyword>
<dbReference type="RefSeq" id="WP_264069260.1">
    <property type="nucleotide sequence ID" value="NZ_JACKTY010000031.1"/>
</dbReference>
<keyword evidence="1" id="KW-0812">Transmembrane</keyword>
<accession>A0ABT3CFC8</accession>
<gene>
    <name evidence="2" type="ORF">H7J73_19440</name>
</gene>
<sequence>MVALLVVMIVRPLLREPKDRKVEEEMAWRFAAAVAAPWGMGVLAVVPLPLP</sequence>
<dbReference type="Proteomes" id="UP001526201">
    <property type="component" value="Unassembled WGS sequence"/>
</dbReference>
<comment type="caution">
    <text evidence="2">The sequence shown here is derived from an EMBL/GenBank/DDBJ whole genome shotgun (WGS) entry which is preliminary data.</text>
</comment>